<feature type="region of interest" description="Disordered" evidence="1">
    <location>
        <begin position="138"/>
        <end position="171"/>
    </location>
</feature>
<gene>
    <name evidence="2" type="ORF">METZ01_LOCUS31888</name>
</gene>
<feature type="compositionally biased region" description="Acidic residues" evidence="1">
    <location>
        <begin position="153"/>
        <end position="171"/>
    </location>
</feature>
<evidence type="ECO:0000313" key="2">
    <source>
        <dbReference type="EMBL" id="SUZ79034.1"/>
    </source>
</evidence>
<protein>
    <recommendedName>
        <fullName evidence="3">ATPase</fullName>
    </recommendedName>
</protein>
<feature type="non-terminal residue" evidence="2">
    <location>
        <position position="1"/>
    </location>
</feature>
<name>A0A381QJF5_9ZZZZ</name>
<dbReference type="EMBL" id="UINC01001372">
    <property type="protein sequence ID" value="SUZ79034.1"/>
    <property type="molecule type" value="Genomic_DNA"/>
</dbReference>
<organism evidence="2">
    <name type="scientific">marine metagenome</name>
    <dbReference type="NCBI Taxonomy" id="408172"/>
    <lineage>
        <taxon>unclassified sequences</taxon>
        <taxon>metagenomes</taxon>
        <taxon>ecological metagenomes</taxon>
    </lineage>
</organism>
<proteinExistence type="predicted"/>
<sequence>VEELVRRVMDVINAARPMPLSTSVMVSRDEILELLEAALVELPDEVREARWLLKEREDLLSKARIDAGLVIEEARTRVAQMVQRTEVVRSAERKARQMVEEADSQARRRRHEVDDYCEQRLEQFALALEKVQTAVTDARGRLQPTLPVREPELSTEPEESSGPEVFDQDEI</sequence>
<evidence type="ECO:0000256" key="1">
    <source>
        <dbReference type="SAM" id="MobiDB-lite"/>
    </source>
</evidence>
<reference evidence="2" key="1">
    <citation type="submission" date="2018-05" db="EMBL/GenBank/DDBJ databases">
        <authorList>
            <person name="Lanie J.A."/>
            <person name="Ng W.-L."/>
            <person name="Kazmierczak K.M."/>
            <person name="Andrzejewski T.M."/>
            <person name="Davidsen T.M."/>
            <person name="Wayne K.J."/>
            <person name="Tettelin H."/>
            <person name="Glass J.I."/>
            <person name="Rusch D."/>
            <person name="Podicherti R."/>
            <person name="Tsui H.-C.T."/>
            <person name="Winkler M.E."/>
        </authorList>
    </citation>
    <scope>NUCLEOTIDE SEQUENCE</scope>
</reference>
<dbReference type="AlphaFoldDB" id="A0A381QJF5"/>
<accession>A0A381QJF5</accession>
<evidence type="ECO:0008006" key="3">
    <source>
        <dbReference type="Google" id="ProtNLM"/>
    </source>
</evidence>